<keyword evidence="3" id="KW-1185">Reference proteome</keyword>
<dbReference type="Proteomes" id="UP001562357">
    <property type="component" value="Unassembled WGS sequence"/>
</dbReference>
<feature type="chain" id="PRO_5046535578" description="Cell wall protein" evidence="1">
    <location>
        <begin position="19"/>
        <end position="195"/>
    </location>
</feature>
<protein>
    <recommendedName>
        <fullName evidence="4">Cell wall protein</fullName>
    </recommendedName>
</protein>
<dbReference type="EMBL" id="BAAFGZ010000562">
    <property type="protein sequence ID" value="GAB0138992.1"/>
    <property type="molecule type" value="Genomic_DNA"/>
</dbReference>
<sequence>MKFLTALATILVAPGALSLAVSVPPPPPRNLRSSSSIAQRDISTATSVLASVKSGFGSLSDAAREFNGDAEPFEKAASGLLSTVESGTAAITKMTSLSTFDCLSLLSPAKELQKQGRALGDQLRAKKDVIQRYKQCGTTYGFLSRGVDDSAALITALVSKVPASFGSIVKGEGDKITQELKNTQDVFAPGNCLDA</sequence>
<name>A0ABQ0CZW5_9HYPO</name>
<accession>A0ABQ0CZW5</accession>
<keyword evidence="1" id="KW-0732">Signal</keyword>
<evidence type="ECO:0000313" key="2">
    <source>
        <dbReference type="EMBL" id="GAB0138992.1"/>
    </source>
</evidence>
<evidence type="ECO:0000256" key="1">
    <source>
        <dbReference type="SAM" id="SignalP"/>
    </source>
</evidence>
<gene>
    <name evidence="2" type="primary">g7211</name>
    <name evidence="2" type="ORF">EsDP_00007211</name>
</gene>
<proteinExistence type="predicted"/>
<comment type="caution">
    <text evidence="2">The sequence shown here is derived from an EMBL/GenBank/DDBJ whole genome shotgun (WGS) entry which is preliminary data.</text>
</comment>
<dbReference type="Pfam" id="PF12296">
    <property type="entry name" value="HsbA"/>
    <property type="match status" value="1"/>
</dbReference>
<dbReference type="InterPro" id="IPR021054">
    <property type="entry name" value="Cell_wall_mannoprotein_1"/>
</dbReference>
<dbReference type="Gene3D" id="1.20.1280.140">
    <property type="match status" value="1"/>
</dbReference>
<reference evidence="3" key="1">
    <citation type="submission" date="2024-06" db="EMBL/GenBank/DDBJ databases">
        <title>Draft Genome Sequences of Epichloe bromicola Strains Isolated from Elymus ciliaris.</title>
        <authorList>
            <consortium name="Epichloe bromicola genome sequencing consortium"/>
            <person name="Miura A."/>
            <person name="Imano S."/>
            <person name="Ashida A."/>
            <person name="Sato I."/>
            <person name="Chiba S."/>
            <person name="Tanaka A."/>
            <person name="Camagna M."/>
            <person name="Takemoto D."/>
        </authorList>
    </citation>
    <scope>NUCLEOTIDE SEQUENCE [LARGE SCALE GENOMIC DNA]</scope>
    <source>
        <strain evidence="3">DP</strain>
    </source>
</reference>
<evidence type="ECO:0000313" key="3">
    <source>
        <dbReference type="Proteomes" id="UP001562357"/>
    </source>
</evidence>
<feature type="signal peptide" evidence="1">
    <location>
        <begin position="1"/>
        <end position="18"/>
    </location>
</feature>
<organism evidence="2 3">
    <name type="scientific">Epichloe bromicola</name>
    <dbReference type="NCBI Taxonomy" id="79588"/>
    <lineage>
        <taxon>Eukaryota</taxon>
        <taxon>Fungi</taxon>
        <taxon>Dikarya</taxon>
        <taxon>Ascomycota</taxon>
        <taxon>Pezizomycotina</taxon>
        <taxon>Sordariomycetes</taxon>
        <taxon>Hypocreomycetidae</taxon>
        <taxon>Hypocreales</taxon>
        <taxon>Clavicipitaceae</taxon>
        <taxon>Epichloe</taxon>
    </lineage>
</organism>
<evidence type="ECO:0008006" key="4">
    <source>
        <dbReference type="Google" id="ProtNLM"/>
    </source>
</evidence>
<dbReference type="PANTHER" id="PTHR38123:SF6">
    <property type="entry name" value="CELL WALL SERINE-THREONINE-RICH GALACTOMANNOPROTEIN MP1 (AFU_ORTHOLOGUE AFUA_4G03240)"/>
    <property type="match status" value="1"/>
</dbReference>
<dbReference type="PANTHER" id="PTHR38123">
    <property type="entry name" value="CELL WALL SERINE-THREONINE-RICH GALACTOMANNOPROTEIN MP1 (AFU_ORTHOLOGUE AFUA_4G03240)"/>
    <property type="match status" value="1"/>
</dbReference>